<accession>A0AAW2EXF8</accession>
<sequence>MPREHRNRAVCSRFSRGATAVRRLENFSAQRLATWISIVIIYIKTIFFPLPTLDVARPSPSSSRPLSTSYLSPHRFHRSPSPSPFRPPSGSRPPAPFALSSRSPRFAPPPRSRPRFPRLLSAFRPPFVPPMAPLAPICVAYMLRVKEKFFNREGRN</sequence>
<protein>
    <submittedName>
        <fullName evidence="3">Uncharacterized protein</fullName>
    </submittedName>
</protein>
<comment type="caution">
    <text evidence="3">The sequence shown here is derived from an EMBL/GenBank/DDBJ whole genome shotgun (WGS) entry which is preliminary data.</text>
</comment>
<feature type="compositionally biased region" description="Pro residues" evidence="1">
    <location>
        <begin position="81"/>
        <end position="96"/>
    </location>
</feature>
<evidence type="ECO:0000313" key="4">
    <source>
        <dbReference type="Proteomes" id="UP001430953"/>
    </source>
</evidence>
<dbReference type="Proteomes" id="UP001430953">
    <property type="component" value="Unassembled WGS sequence"/>
</dbReference>
<gene>
    <name evidence="3" type="ORF">PUN28_014685</name>
</gene>
<proteinExistence type="predicted"/>
<evidence type="ECO:0000313" key="3">
    <source>
        <dbReference type="EMBL" id="KAL0107530.1"/>
    </source>
</evidence>
<keyword evidence="2" id="KW-1133">Transmembrane helix</keyword>
<evidence type="ECO:0000256" key="2">
    <source>
        <dbReference type="SAM" id="Phobius"/>
    </source>
</evidence>
<feature type="transmembrane region" description="Helical" evidence="2">
    <location>
        <begin position="32"/>
        <end position="50"/>
    </location>
</feature>
<organism evidence="3 4">
    <name type="scientific">Cardiocondyla obscurior</name>
    <dbReference type="NCBI Taxonomy" id="286306"/>
    <lineage>
        <taxon>Eukaryota</taxon>
        <taxon>Metazoa</taxon>
        <taxon>Ecdysozoa</taxon>
        <taxon>Arthropoda</taxon>
        <taxon>Hexapoda</taxon>
        <taxon>Insecta</taxon>
        <taxon>Pterygota</taxon>
        <taxon>Neoptera</taxon>
        <taxon>Endopterygota</taxon>
        <taxon>Hymenoptera</taxon>
        <taxon>Apocrita</taxon>
        <taxon>Aculeata</taxon>
        <taxon>Formicoidea</taxon>
        <taxon>Formicidae</taxon>
        <taxon>Myrmicinae</taxon>
        <taxon>Cardiocondyla</taxon>
    </lineage>
</organism>
<dbReference type="AlphaFoldDB" id="A0AAW2EXF8"/>
<feature type="transmembrane region" description="Helical" evidence="2">
    <location>
        <begin position="127"/>
        <end position="145"/>
    </location>
</feature>
<name>A0AAW2EXF8_9HYME</name>
<keyword evidence="4" id="KW-1185">Reference proteome</keyword>
<feature type="region of interest" description="Disordered" evidence="1">
    <location>
        <begin position="56"/>
        <end position="113"/>
    </location>
</feature>
<keyword evidence="2" id="KW-0472">Membrane</keyword>
<reference evidence="3 4" key="1">
    <citation type="submission" date="2023-03" db="EMBL/GenBank/DDBJ databases">
        <title>High recombination rates correlate with genetic variation in Cardiocondyla obscurior ants.</title>
        <authorList>
            <person name="Errbii M."/>
        </authorList>
    </citation>
    <scope>NUCLEOTIDE SEQUENCE [LARGE SCALE GENOMIC DNA]</scope>
    <source>
        <strain evidence="3">Alpha-2009</strain>
        <tissue evidence="3">Whole body</tissue>
    </source>
</reference>
<feature type="compositionally biased region" description="Low complexity" evidence="1">
    <location>
        <begin position="57"/>
        <end position="73"/>
    </location>
</feature>
<evidence type="ECO:0000256" key="1">
    <source>
        <dbReference type="SAM" id="MobiDB-lite"/>
    </source>
</evidence>
<keyword evidence="2" id="KW-0812">Transmembrane</keyword>
<dbReference type="EMBL" id="JADYXP020000016">
    <property type="protein sequence ID" value="KAL0107530.1"/>
    <property type="molecule type" value="Genomic_DNA"/>
</dbReference>